<evidence type="ECO:0000313" key="3">
    <source>
        <dbReference type="EMBL" id="MBG0737853.1"/>
    </source>
</evidence>
<dbReference type="InterPro" id="IPR025902">
    <property type="entry name" value="LssY-like-C_dom"/>
</dbReference>
<keyword evidence="1" id="KW-1133">Transmembrane helix</keyword>
<sequence length="167" mass="18655">MVLTGQRIFFLVSTLLVGWGVYVLLLKEIDDGGRQPWAFLLIWVLASYILLPGLNRVLTRIYVPNHLFGRTRTVDGLLGDPVNLAVIGSAESLRDTMLTAGWTAADPVTFRSSWHIVEASLLRRSCPSAPVSPLFVFGQRQLLAFEQELSGNPVQRHHVRFWCCPPG</sequence>
<reference evidence="3 4" key="1">
    <citation type="submission" date="2020-11" db="EMBL/GenBank/DDBJ databases">
        <title>Arthrobacter antarcticus sp. nov., isolated from Antarctic Soil.</title>
        <authorList>
            <person name="Li J."/>
        </authorList>
    </citation>
    <scope>NUCLEOTIDE SEQUENCE [LARGE SCALE GENOMIC DNA]</scope>
    <source>
        <strain evidence="3 4">Z1-20</strain>
    </source>
</reference>
<name>A0A931CGC4_9MICC</name>
<gene>
    <name evidence="3" type="ORF">IV500_00140</name>
</gene>
<dbReference type="EMBL" id="JADNYM010000001">
    <property type="protein sequence ID" value="MBG0737853.1"/>
    <property type="molecule type" value="Genomic_DNA"/>
</dbReference>
<dbReference type="Proteomes" id="UP000655366">
    <property type="component" value="Unassembled WGS sequence"/>
</dbReference>
<keyword evidence="4" id="KW-1185">Reference proteome</keyword>
<organism evidence="3 4">
    <name type="scientific">Arthrobacter terrae</name>
    <dbReference type="NCBI Taxonomy" id="2935737"/>
    <lineage>
        <taxon>Bacteria</taxon>
        <taxon>Bacillati</taxon>
        <taxon>Actinomycetota</taxon>
        <taxon>Actinomycetes</taxon>
        <taxon>Micrococcales</taxon>
        <taxon>Micrococcaceae</taxon>
        <taxon>Arthrobacter</taxon>
    </lineage>
</organism>
<evidence type="ECO:0000256" key="1">
    <source>
        <dbReference type="SAM" id="Phobius"/>
    </source>
</evidence>
<dbReference type="AlphaFoldDB" id="A0A931CGC4"/>
<proteinExistence type="predicted"/>
<keyword evidence="1" id="KW-0812">Transmembrane</keyword>
<keyword evidence="1" id="KW-0472">Membrane</keyword>
<evidence type="ECO:0000313" key="4">
    <source>
        <dbReference type="Proteomes" id="UP000655366"/>
    </source>
</evidence>
<accession>A0A931CGC4</accession>
<protein>
    <submittedName>
        <fullName evidence="3">LssY C-terminal domain-containing protein</fullName>
    </submittedName>
</protein>
<feature type="transmembrane region" description="Helical" evidence="1">
    <location>
        <begin position="37"/>
        <end position="58"/>
    </location>
</feature>
<feature type="domain" description="LssY-like C-terminal" evidence="2">
    <location>
        <begin position="62"/>
        <end position="166"/>
    </location>
</feature>
<feature type="transmembrane region" description="Helical" evidence="1">
    <location>
        <begin position="7"/>
        <end position="25"/>
    </location>
</feature>
<evidence type="ECO:0000259" key="2">
    <source>
        <dbReference type="Pfam" id="PF14067"/>
    </source>
</evidence>
<comment type="caution">
    <text evidence="3">The sequence shown here is derived from an EMBL/GenBank/DDBJ whole genome shotgun (WGS) entry which is preliminary data.</text>
</comment>
<dbReference type="Pfam" id="PF14067">
    <property type="entry name" value="LssY_C"/>
    <property type="match status" value="1"/>
</dbReference>